<dbReference type="RefSeq" id="WP_137642236.1">
    <property type="nucleotide sequence ID" value="NZ_BJEA01000007.1"/>
</dbReference>
<dbReference type="Proteomes" id="UP001589691">
    <property type="component" value="Unassembled WGS sequence"/>
</dbReference>
<accession>A0ABV5WRE3</accession>
<organism evidence="2 3">
    <name type="scientific">Lactiplantibacillus modestisalitolerans</name>
    <dbReference type="NCBI Taxonomy" id="1457219"/>
    <lineage>
        <taxon>Bacteria</taxon>
        <taxon>Bacillati</taxon>
        <taxon>Bacillota</taxon>
        <taxon>Bacilli</taxon>
        <taxon>Lactobacillales</taxon>
        <taxon>Lactobacillaceae</taxon>
        <taxon>Lactiplantibacillus</taxon>
    </lineage>
</organism>
<evidence type="ECO:0000313" key="3">
    <source>
        <dbReference type="Proteomes" id="UP001589691"/>
    </source>
</evidence>
<evidence type="ECO:0000313" key="2">
    <source>
        <dbReference type="EMBL" id="MFB9768722.1"/>
    </source>
</evidence>
<dbReference type="SUPFAM" id="SSF109797">
    <property type="entry name" value="Bacteriocin immunity protein-like"/>
    <property type="match status" value="1"/>
</dbReference>
<comment type="caution">
    <text evidence="2">The sequence shown here is derived from an EMBL/GenBank/DDBJ whole genome shotgun (WGS) entry which is preliminary data.</text>
</comment>
<protein>
    <submittedName>
        <fullName evidence="2">Bacteriocin immunity protein</fullName>
    </submittedName>
</protein>
<name>A0ABV5WRE3_9LACO</name>
<dbReference type="InterPro" id="IPR015046">
    <property type="entry name" value="LciA_Immunity-like"/>
</dbReference>
<evidence type="ECO:0000256" key="1">
    <source>
        <dbReference type="ARBA" id="ARBA00023025"/>
    </source>
</evidence>
<dbReference type="EMBL" id="JBHLZY010000005">
    <property type="protein sequence ID" value="MFB9768722.1"/>
    <property type="molecule type" value="Genomic_DNA"/>
</dbReference>
<dbReference type="Pfam" id="PF08951">
    <property type="entry name" value="EntA_Immun"/>
    <property type="match status" value="1"/>
</dbReference>
<dbReference type="Gene3D" id="1.20.1440.50">
    <property type="entry name" value="Ta0600-like"/>
    <property type="match status" value="1"/>
</dbReference>
<proteinExistence type="predicted"/>
<gene>
    <name evidence="2" type="ORF">ACFFLI_02395</name>
</gene>
<reference evidence="2 3" key="1">
    <citation type="submission" date="2024-09" db="EMBL/GenBank/DDBJ databases">
        <authorList>
            <person name="Sun Q."/>
            <person name="Mori K."/>
        </authorList>
    </citation>
    <scope>NUCLEOTIDE SEQUENCE [LARGE SCALE GENOMIC DNA]</scope>
    <source>
        <strain evidence="2 3">TBRC 4576</strain>
    </source>
</reference>
<dbReference type="InterPro" id="IPR023130">
    <property type="entry name" value="Ta0600-like_sf"/>
</dbReference>
<sequence>MQLSEQANQLLTALKTAYQDPQIQADVELNGLLVKNSQELLKTGNYHQVAADLNRNLQFYGMKHINDAPQALNPLYQATINATHGRAYQKVPTGFH</sequence>
<keyword evidence="1" id="KW-0079">Bacteriocin immunity</keyword>
<keyword evidence="3" id="KW-1185">Reference proteome</keyword>